<sequence length="574" mass="61682">MDANGNEKIEVKQKWASRLLGKLRKDITQECREDFVLGITGKKRINCVLSNPDQKGKMRRIDCLRQADKVWRLDLVMVILFKAIPLESTDGERLEKSPECLNPNLCVNPYHINVSVRELDLYLANYIFSHDTLRGNIDAICDSSEQDENDTMNINSSAGLTGNAIMATGVFTSAELFRLSKASIMTPIGSGSTGNASSSASSSVGQLPGQPPLHVIKLEPSSYAYCNSYSPVSEIQATVQGHAALGVINSLTSQSSGLPSINTTLGVTASMSSHNHQATHSMHHNNLSMVTTTSPSSVSEPPSLHSGPSSHKRPRRLPSVGQDDDGSDIGSYYGDNHSWADNEATLHSPHIAGNSIKIKSEVHGGSPVGGSPHGHQQGGHQHHQHQLIKTTGRDVVVFKAYSLSSGLTDLQEGHSPVSGAMCNVTASLATSHHHHQLSIPATSVSDVPSSAYYSLTAKYQENGDTLSDFVNLVCQEAQQPPGSAPNPADDEQSVDRDSPKMTNYYHPMTPMLPPPPPAPMARPVLIIRSTQPESPDLGASAATSSPGHQQTNANAPGNDTLNDYLKMLYSFHTQ</sequence>
<dbReference type="STRING" id="299467.A0A443SPL7"/>
<dbReference type="AlphaFoldDB" id="A0A443SPL7"/>
<proteinExistence type="predicted"/>
<dbReference type="GO" id="GO:0005634">
    <property type="term" value="C:nucleus"/>
    <property type="evidence" value="ECO:0007669"/>
    <property type="project" value="UniProtKB-SubCell"/>
</dbReference>
<dbReference type="GO" id="GO:0000978">
    <property type="term" value="F:RNA polymerase II cis-regulatory region sequence-specific DNA binding"/>
    <property type="evidence" value="ECO:0007669"/>
    <property type="project" value="TreeGrafter"/>
</dbReference>
<dbReference type="PROSITE" id="PS51080">
    <property type="entry name" value="CTF_NFI_2"/>
    <property type="match status" value="1"/>
</dbReference>
<feature type="region of interest" description="Disordered" evidence="5">
    <location>
        <begin position="288"/>
        <end position="334"/>
    </location>
</feature>
<dbReference type="OrthoDB" id="10055441at2759"/>
<evidence type="ECO:0000313" key="8">
    <source>
        <dbReference type="Proteomes" id="UP000288716"/>
    </source>
</evidence>
<gene>
    <name evidence="7" type="ORF">B4U80_00550</name>
</gene>
<dbReference type="Proteomes" id="UP000288716">
    <property type="component" value="Unassembled WGS sequence"/>
</dbReference>
<dbReference type="Pfam" id="PF03165">
    <property type="entry name" value="MH1"/>
    <property type="match status" value="1"/>
</dbReference>
<feature type="region of interest" description="Disordered" evidence="5">
    <location>
        <begin position="360"/>
        <end position="383"/>
    </location>
</feature>
<protein>
    <submittedName>
        <fullName evidence="7">Nuclear factor 1 C-type-like protein</fullName>
    </submittedName>
</protein>
<feature type="compositionally biased region" description="Polar residues" evidence="5">
    <location>
        <begin position="541"/>
        <end position="560"/>
    </location>
</feature>
<keyword evidence="4" id="KW-0539">Nucleus</keyword>
<organism evidence="7 8">
    <name type="scientific">Leptotrombidium deliense</name>
    <dbReference type="NCBI Taxonomy" id="299467"/>
    <lineage>
        <taxon>Eukaryota</taxon>
        <taxon>Metazoa</taxon>
        <taxon>Ecdysozoa</taxon>
        <taxon>Arthropoda</taxon>
        <taxon>Chelicerata</taxon>
        <taxon>Arachnida</taxon>
        <taxon>Acari</taxon>
        <taxon>Acariformes</taxon>
        <taxon>Trombidiformes</taxon>
        <taxon>Prostigmata</taxon>
        <taxon>Anystina</taxon>
        <taxon>Parasitengona</taxon>
        <taxon>Trombiculoidea</taxon>
        <taxon>Trombiculidae</taxon>
        <taxon>Leptotrombidium</taxon>
    </lineage>
</organism>
<dbReference type="PANTHER" id="PTHR11492">
    <property type="entry name" value="NUCLEAR FACTOR I"/>
    <property type="match status" value="1"/>
</dbReference>
<dbReference type="InterPro" id="IPR020604">
    <property type="entry name" value="CTF/NFI_DNA-bd-dom"/>
</dbReference>
<reference evidence="7 8" key="1">
    <citation type="journal article" date="2018" name="Gigascience">
        <title>Genomes of trombidid mites reveal novel predicted allergens and laterally-transferred genes associated with secondary metabolism.</title>
        <authorList>
            <person name="Dong X."/>
            <person name="Chaisiri K."/>
            <person name="Xia D."/>
            <person name="Armstrong S.D."/>
            <person name="Fang Y."/>
            <person name="Donnelly M.J."/>
            <person name="Kadowaki T."/>
            <person name="McGarry J.W."/>
            <person name="Darby A.C."/>
            <person name="Makepeace B.L."/>
        </authorList>
    </citation>
    <scope>NUCLEOTIDE SEQUENCE [LARGE SCALE GENOMIC DNA]</scope>
    <source>
        <strain evidence="7">UoL-UT</strain>
    </source>
</reference>
<dbReference type="PANTHER" id="PTHR11492:SF8">
    <property type="entry name" value="NUCLEAR FACTOR I, ISOFORM B"/>
    <property type="match status" value="1"/>
</dbReference>
<evidence type="ECO:0000259" key="6">
    <source>
        <dbReference type="PROSITE" id="PS51080"/>
    </source>
</evidence>
<dbReference type="SMART" id="SM00523">
    <property type="entry name" value="DWA"/>
    <property type="match status" value="1"/>
</dbReference>
<dbReference type="GO" id="GO:0000981">
    <property type="term" value="F:DNA-binding transcription factor activity, RNA polymerase II-specific"/>
    <property type="evidence" value="ECO:0007669"/>
    <property type="project" value="TreeGrafter"/>
</dbReference>
<evidence type="ECO:0000256" key="5">
    <source>
        <dbReference type="SAM" id="MobiDB-lite"/>
    </source>
</evidence>
<keyword evidence="3" id="KW-0804">Transcription</keyword>
<accession>A0A443SPL7</accession>
<evidence type="ECO:0000313" key="7">
    <source>
        <dbReference type="EMBL" id="RWS29480.1"/>
    </source>
</evidence>
<comment type="subcellular location">
    <subcellularLocation>
        <location evidence="1">Nucleus</location>
    </subcellularLocation>
</comment>
<evidence type="ECO:0000256" key="2">
    <source>
        <dbReference type="ARBA" id="ARBA00023015"/>
    </source>
</evidence>
<comment type="caution">
    <text evidence="7">The sequence shown here is derived from an EMBL/GenBank/DDBJ whole genome shotgun (WGS) entry which is preliminary data.</text>
</comment>
<dbReference type="InterPro" id="IPR003619">
    <property type="entry name" value="MAD_homology1_Dwarfin-type"/>
</dbReference>
<feature type="region of interest" description="Disordered" evidence="5">
    <location>
        <begin position="532"/>
        <end position="560"/>
    </location>
</feature>
<dbReference type="VEuPathDB" id="VectorBase:LDEU002561"/>
<evidence type="ECO:0000256" key="4">
    <source>
        <dbReference type="ARBA" id="ARBA00023242"/>
    </source>
</evidence>
<keyword evidence="2" id="KW-0805">Transcription regulation</keyword>
<feature type="domain" description="CTF/NF-I" evidence="6">
    <location>
        <begin position="1"/>
        <end position="138"/>
    </location>
</feature>
<evidence type="ECO:0000256" key="3">
    <source>
        <dbReference type="ARBA" id="ARBA00023163"/>
    </source>
</evidence>
<name>A0A443SPL7_9ACAR</name>
<feature type="compositionally biased region" description="Low complexity" evidence="5">
    <location>
        <begin position="288"/>
        <end position="303"/>
    </location>
</feature>
<dbReference type="EMBL" id="NCKV01000899">
    <property type="protein sequence ID" value="RWS29480.1"/>
    <property type="molecule type" value="Genomic_DNA"/>
</dbReference>
<keyword evidence="8" id="KW-1185">Reference proteome</keyword>
<feature type="region of interest" description="Disordered" evidence="5">
    <location>
        <begin position="477"/>
        <end position="502"/>
    </location>
</feature>
<evidence type="ECO:0000256" key="1">
    <source>
        <dbReference type="ARBA" id="ARBA00004123"/>
    </source>
</evidence>
<dbReference type="InterPro" id="IPR000647">
    <property type="entry name" value="CTF/NFI"/>
</dbReference>